<keyword evidence="1" id="KW-0863">Zinc-finger</keyword>
<evidence type="ECO:0000313" key="4">
    <source>
        <dbReference type="EMBL" id="OIJ25834.1"/>
    </source>
</evidence>
<protein>
    <recommendedName>
        <fullName evidence="3">SWIM-type domain-containing protein</fullName>
    </recommendedName>
</protein>
<dbReference type="RefSeq" id="WP_045548709.1">
    <property type="nucleotide sequence ID" value="NZ_JZDQ02000021.1"/>
</dbReference>
<feature type="region of interest" description="Disordered" evidence="2">
    <location>
        <begin position="184"/>
        <end position="207"/>
    </location>
</feature>
<dbReference type="InterPro" id="IPR007527">
    <property type="entry name" value="Znf_SWIM"/>
</dbReference>
<name>A0A1J4N2S9_9ACTN</name>
<comment type="caution">
    <text evidence="4">The sequence shown here is derived from an EMBL/GenBank/DDBJ whole genome shotgun (WGS) entry which is preliminary data.</text>
</comment>
<dbReference type="GO" id="GO:0008270">
    <property type="term" value="F:zinc ion binding"/>
    <property type="evidence" value="ECO:0007669"/>
    <property type="project" value="UniProtKB-KW"/>
</dbReference>
<evidence type="ECO:0000313" key="5">
    <source>
        <dbReference type="Proteomes" id="UP000033772"/>
    </source>
</evidence>
<dbReference type="STRING" id="1844.UG56_015770"/>
<evidence type="ECO:0000256" key="2">
    <source>
        <dbReference type="SAM" id="MobiDB-lite"/>
    </source>
</evidence>
<reference evidence="4" key="1">
    <citation type="submission" date="2016-10" db="EMBL/GenBank/DDBJ databases">
        <title>Draft Genome Sequence of Nocardioides luteus Strain BAFB, an Alkane-Degrading Bacterium Isolated from JP-7 Polluted Soil.</title>
        <authorList>
            <person name="Brown L."/>
            <person name="Ruiz O.N."/>
            <person name="Gunasekera T."/>
        </authorList>
    </citation>
    <scope>NUCLEOTIDE SEQUENCE [LARGE SCALE GENOMIC DNA]</scope>
    <source>
        <strain evidence="4">BAFB</strain>
    </source>
</reference>
<gene>
    <name evidence="4" type="ORF">UG56_015770</name>
</gene>
<keyword evidence="5" id="KW-1185">Reference proteome</keyword>
<dbReference type="OrthoDB" id="188274at2"/>
<proteinExistence type="predicted"/>
<organism evidence="4 5">
    <name type="scientific">Nocardioides luteus</name>
    <dbReference type="NCBI Taxonomy" id="1844"/>
    <lineage>
        <taxon>Bacteria</taxon>
        <taxon>Bacillati</taxon>
        <taxon>Actinomycetota</taxon>
        <taxon>Actinomycetes</taxon>
        <taxon>Propionibacteriales</taxon>
        <taxon>Nocardioidaceae</taxon>
        <taxon>Nocardioides</taxon>
    </lineage>
</organism>
<evidence type="ECO:0000259" key="3">
    <source>
        <dbReference type="PROSITE" id="PS50966"/>
    </source>
</evidence>
<evidence type="ECO:0000256" key="1">
    <source>
        <dbReference type="PROSITE-ProRule" id="PRU00325"/>
    </source>
</evidence>
<feature type="domain" description="SWIM-type" evidence="3">
    <location>
        <begin position="121"/>
        <end position="156"/>
    </location>
</feature>
<dbReference type="Proteomes" id="UP000033772">
    <property type="component" value="Unassembled WGS sequence"/>
</dbReference>
<keyword evidence="1" id="KW-0862">Zinc</keyword>
<dbReference type="PROSITE" id="PS50966">
    <property type="entry name" value="ZF_SWIM"/>
    <property type="match status" value="1"/>
</dbReference>
<keyword evidence="1" id="KW-0479">Metal-binding</keyword>
<accession>A0A1J4N2S9</accession>
<dbReference type="PANTHER" id="PTHR38133">
    <property type="entry name" value="SLR1429 PROTEIN"/>
    <property type="match status" value="1"/>
</dbReference>
<dbReference type="EMBL" id="JZDQ02000021">
    <property type="protein sequence ID" value="OIJ25834.1"/>
    <property type="molecule type" value="Genomic_DNA"/>
</dbReference>
<sequence length="228" mass="24550">MSNVLTFAREPHRRGMVKVESWWGRAFLRAIEELAYDDNQLSGARSLARSGRIGGLVVEAGRFAAAVDDERGLWTVAGTVPVLSADDVAALSEVLGASAARAEALLVGELPLDVAEHAEEAGVELVPYGEELAVTCTCGHWHAVCGHSLAVLHQLCWTLDRDASALLHLRGAEREELLGRLRRQLPGDRDDGPAAVENAAPGEATRDQVDDVEIALDAVLRARHLLEE</sequence>
<dbReference type="PANTHER" id="PTHR38133:SF1">
    <property type="entry name" value="SLR1429 PROTEIN"/>
    <property type="match status" value="1"/>
</dbReference>
<dbReference type="AlphaFoldDB" id="A0A1J4N2S9"/>